<dbReference type="PANTHER" id="PTHR31284:SF10">
    <property type="entry name" value="ACID PHOSPHATASE-LIKE PROTEIN"/>
    <property type="match status" value="1"/>
</dbReference>
<gene>
    <name evidence="3" type="ORF">B9G39_22985</name>
</gene>
<accession>A0A4P9VR95</accession>
<keyword evidence="4" id="KW-1185">Reference proteome</keyword>
<dbReference type="RefSeq" id="WP_094788897.1">
    <property type="nucleotide sequence ID" value="NZ_NDXW01000001.1"/>
</dbReference>
<proteinExistence type="predicted"/>
<dbReference type="SFLD" id="SFLDG01125">
    <property type="entry name" value="C1.1:_Acid_Phosphatase_Like"/>
    <property type="match status" value="1"/>
</dbReference>
<dbReference type="SUPFAM" id="SSF56784">
    <property type="entry name" value="HAD-like"/>
    <property type="match status" value="1"/>
</dbReference>
<dbReference type="PIRSF" id="PIRSF019271">
    <property type="entry name" value="Acid_Ptase_C"/>
    <property type="match status" value="1"/>
</dbReference>
<evidence type="ECO:0000313" key="4">
    <source>
        <dbReference type="Proteomes" id="UP000257039"/>
    </source>
</evidence>
<comment type="caution">
    <text evidence="3">The sequence shown here is derived from an EMBL/GenBank/DDBJ whole genome shotgun (WGS) entry which is preliminary data.</text>
</comment>
<dbReference type="AlphaFoldDB" id="A0A4P9VR95"/>
<dbReference type="GO" id="GO:0009279">
    <property type="term" value="C:cell outer membrane"/>
    <property type="evidence" value="ECO:0007669"/>
    <property type="project" value="InterPro"/>
</dbReference>
<dbReference type="SFLD" id="SFLDS00003">
    <property type="entry name" value="Haloacid_Dehalogenase"/>
    <property type="match status" value="1"/>
</dbReference>
<dbReference type="EMBL" id="NDXW01000001">
    <property type="protein sequence ID" value="RDH46083.1"/>
    <property type="molecule type" value="Genomic_DNA"/>
</dbReference>
<dbReference type="Gene3D" id="3.40.50.1000">
    <property type="entry name" value="HAD superfamily/HAD-like"/>
    <property type="match status" value="1"/>
</dbReference>
<name>A0A4P9VR95_9GAMM</name>
<feature type="signal peptide" evidence="2">
    <location>
        <begin position="1"/>
        <end position="23"/>
    </location>
</feature>
<keyword evidence="3" id="KW-0449">Lipoprotein</keyword>
<organism evidence="3 4">
    <name type="scientific">Zooshikella ganghwensis</name>
    <dbReference type="NCBI Taxonomy" id="202772"/>
    <lineage>
        <taxon>Bacteria</taxon>
        <taxon>Pseudomonadati</taxon>
        <taxon>Pseudomonadota</taxon>
        <taxon>Gammaproteobacteria</taxon>
        <taxon>Oceanospirillales</taxon>
        <taxon>Zooshikellaceae</taxon>
        <taxon>Zooshikella</taxon>
    </lineage>
</organism>
<sequence>MACVYSMRSSLFWMMLVSLTGLAITGCATSVSTTTDKPRLAQQSVLSTLWMDRAGEYRALCHQAFNMAKLQVDRRLSYHRTLEKPLAVIVDIDETVLSNVPYFSQLIDKGEVFPRGWKVWMQMSTAQAIPGALEFLKYARFRGVEVFYISNRSINEGLTATINNLVKMDFPFADQRHLLLKSKSGNKQPRRDRVEQTHEVILLIGDNLNDFSLIFSDKPVVQRNNAVDMMSSEFGKRFIILPNPIYGDWEGALYDYQWGTSSAQKLKVRQQLYNQ</sequence>
<protein>
    <submittedName>
        <fullName evidence="3">5'-nucleotidase, lipoprotein e(P4) family</fullName>
    </submittedName>
</protein>
<reference evidence="3 4" key="1">
    <citation type="submission" date="2017-04" db="EMBL/GenBank/DDBJ databases">
        <title>Draft genome sequence of Zooshikella ganghwensis VG4 isolated from Red Sea sediments.</title>
        <authorList>
            <person name="Rehman Z."/>
            <person name="Alam I."/>
            <person name="Kamau A."/>
            <person name="Bajic V."/>
            <person name="Leiknes T."/>
        </authorList>
    </citation>
    <scope>NUCLEOTIDE SEQUENCE [LARGE SCALE GENOMIC DNA]</scope>
    <source>
        <strain evidence="3 4">VG4</strain>
    </source>
</reference>
<dbReference type="Proteomes" id="UP000257039">
    <property type="component" value="Unassembled WGS sequence"/>
</dbReference>
<dbReference type="InterPro" id="IPR036412">
    <property type="entry name" value="HAD-like_sf"/>
</dbReference>
<evidence type="ECO:0000256" key="1">
    <source>
        <dbReference type="ARBA" id="ARBA00022729"/>
    </source>
</evidence>
<dbReference type="InterPro" id="IPR006423">
    <property type="entry name" value="Lipo_e_P4"/>
</dbReference>
<dbReference type="InterPro" id="IPR005519">
    <property type="entry name" value="Acid_phosphat_B-like"/>
</dbReference>
<dbReference type="InterPro" id="IPR023214">
    <property type="entry name" value="HAD_sf"/>
</dbReference>
<dbReference type="Pfam" id="PF03767">
    <property type="entry name" value="Acid_phosphat_B"/>
    <property type="match status" value="1"/>
</dbReference>
<evidence type="ECO:0000313" key="3">
    <source>
        <dbReference type="EMBL" id="RDH46083.1"/>
    </source>
</evidence>
<evidence type="ECO:0000256" key="2">
    <source>
        <dbReference type="SAM" id="SignalP"/>
    </source>
</evidence>
<dbReference type="NCBIfam" id="TIGR01533">
    <property type="entry name" value="lipo_e_P4"/>
    <property type="match status" value="1"/>
</dbReference>
<keyword evidence="1 2" id="KW-0732">Signal</keyword>
<dbReference type="PANTHER" id="PTHR31284">
    <property type="entry name" value="ACID PHOSPHATASE-LIKE PROTEIN"/>
    <property type="match status" value="1"/>
</dbReference>
<feature type="chain" id="PRO_5020934216" evidence="2">
    <location>
        <begin position="24"/>
        <end position="275"/>
    </location>
</feature>